<keyword evidence="1" id="KW-0812">Transmembrane</keyword>
<dbReference type="AlphaFoldDB" id="A0A5J4YZR7"/>
<evidence type="ECO:0000313" key="3">
    <source>
        <dbReference type="Proteomes" id="UP000324585"/>
    </source>
</evidence>
<gene>
    <name evidence="2" type="ORF">FVE85_0848</name>
</gene>
<organism evidence="2 3">
    <name type="scientific">Porphyridium purpureum</name>
    <name type="common">Red alga</name>
    <name type="synonym">Porphyridium cruentum</name>
    <dbReference type="NCBI Taxonomy" id="35688"/>
    <lineage>
        <taxon>Eukaryota</taxon>
        <taxon>Rhodophyta</taxon>
        <taxon>Bangiophyceae</taxon>
        <taxon>Porphyridiales</taxon>
        <taxon>Porphyridiaceae</taxon>
        <taxon>Porphyridium</taxon>
    </lineage>
</organism>
<evidence type="ECO:0000256" key="1">
    <source>
        <dbReference type="SAM" id="Phobius"/>
    </source>
</evidence>
<evidence type="ECO:0000313" key="2">
    <source>
        <dbReference type="EMBL" id="KAA8497119.1"/>
    </source>
</evidence>
<accession>A0A5J4YZR7</accession>
<feature type="transmembrane region" description="Helical" evidence="1">
    <location>
        <begin position="211"/>
        <end position="234"/>
    </location>
</feature>
<dbReference type="Proteomes" id="UP000324585">
    <property type="component" value="Unassembled WGS sequence"/>
</dbReference>
<proteinExistence type="predicted"/>
<protein>
    <submittedName>
        <fullName evidence="2">Uncharacterized protein</fullName>
    </submittedName>
</protein>
<keyword evidence="3" id="KW-1185">Reference proteome</keyword>
<dbReference type="PANTHER" id="PTHR34370">
    <property type="entry name" value="OS04G0600100 PROTEIN"/>
    <property type="match status" value="1"/>
</dbReference>
<reference evidence="3" key="1">
    <citation type="journal article" date="2019" name="Nat. Commun.">
        <title>Expansion of phycobilisome linker gene families in mesophilic red algae.</title>
        <authorList>
            <person name="Lee J."/>
            <person name="Kim D."/>
            <person name="Bhattacharya D."/>
            <person name="Yoon H.S."/>
        </authorList>
    </citation>
    <scope>NUCLEOTIDE SEQUENCE [LARGE SCALE GENOMIC DNA]</scope>
    <source>
        <strain evidence="3">CCMP 1328</strain>
    </source>
</reference>
<comment type="caution">
    <text evidence="2">The sequence shown here is derived from an EMBL/GenBank/DDBJ whole genome shotgun (WGS) entry which is preliminary data.</text>
</comment>
<dbReference type="PANTHER" id="PTHR34370:SF1">
    <property type="entry name" value="OS04G0600100 PROTEIN"/>
    <property type="match status" value="1"/>
</dbReference>
<dbReference type="OrthoDB" id="2020192at2759"/>
<name>A0A5J4YZR7_PORPP</name>
<dbReference type="EMBL" id="VRMN01000002">
    <property type="protein sequence ID" value="KAA8497119.1"/>
    <property type="molecule type" value="Genomic_DNA"/>
</dbReference>
<keyword evidence="1" id="KW-0472">Membrane</keyword>
<sequence>MAGQTRALVCGFVASAPWTREVKAAWAWDDVAARKALRANVLVVNGRRARGVRTRPQMCSEREEEAVKGSVVEESSQDLGQEQRSLEVALDAVLPEQPQAAAGAFAGKSVGKAVGSSVASSVGSGVGVALGSMAGAMVGKALGKSVAVEASAVAAQSERLNPQQIVAQSVARHSPSSLNGKLRRLWHTVLVFFGFQASSAQLSGMQKLRKYGIAAIISYGMFDAVTYSLSFLLALKTFTIKTGRPLCWATFPQVFALMWGINNFSRPFRIAGALLLSPFVDQYIVQPVRKLTARKTLN</sequence>
<keyword evidence="1" id="KW-1133">Transmembrane helix</keyword>